<dbReference type="GO" id="GO:0003677">
    <property type="term" value="F:DNA binding"/>
    <property type="evidence" value="ECO:0007669"/>
    <property type="project" value="InterPro"/>
</dbReference>
<evidence type="ECO:0000313" key="2">
    <source>
        <dbReference type="Proteomes" id="UP000004956"/>
    </source>
</evidence>
<dbReference type="AlphaFoldDB" id="H3KBI0"/>
<dbReference type="GO" id="GO:0006313">
    <property type="term" value="P:DNA transposition"/>
    <property type="evidence" value="ECO:0007669"/>
    <property type="project" value="InterPro"/>
</dbReference>
<dbReference type="Gene3D" id="1.10.10.60">
    <property type="entry name" value="Homeodomain-like"/>
    <property type="match status" value="1"/>
</dbReference>
<comment type="caution">
    <text evidence="1">The sequence shown here is derived from an EMBL/GenBank/DDBJ whole genome shotgun (WGS) entry which is preliminary data.</text>
</comment>
<sequence>KFTQEFKLNAVRLVVEEGRVARQVADELGIPPKTLYNWLALYRQGTLIHENSRDCTPDEAEKAELRAKVRRLEQELALVKKFAAYLSTNGLK</sequence>
<dbReference type="OrthoDB" id="5414302at2"/>
<proteinExistence type="predicted"/>
<name>H3KBI0_9BURK</name>
<dbReference type="EMBL" id="AFBQ01000009">
    <property type="protein sequence ID" value="EHY32527.1"/>
    <property type="molecule type" value="Genomic_DNA"/>
</dbReference>
<organism evidence="1 2">
    <name type="scientific">Sutterella parvirubra YIT 11816</name>
    <dbReference type="NCBI Taxonomy" id="762967"/>
    <lineage>
        <taxon>Bacteria</taxon>
        <taxon>Pseudomonadati</taxon>
        <taxon>Pseudomonadota</taxon>
        <taxon>Betaproteobacteria</taxon>
        <taxon>Burkholderiales</taxon>
        <taxon>Sutterellaceae</taxon>
        <taxon>Sutterella</taxon>
    </lineage>
</organism>
<dbReference type="PATRIC" id="fig|762967.3.peg.65"/>
<dbReference type="InterPro" id="IPR051839">
    <property type="entry name" value="RD_transcriptional_regulator"/>
</dbReference>
<reference evidence="1 2" key="1">
    <citation type="submission" date="2011-11" db="EMBL/GenBank/DDBJ databases">
        <authorList>
            <person name="Weinstock G."/>
            <person name="Sodergren E."/>
            <person name="Clifton S."/>
            <person name="Fulton L."/>
            <person name="Fulton B."/>
            <person name="Courtney L."/>
            <person name="Fronick C."/>
            <person name="Harrison M."/>
            <person name="Strong C."/>
            <person name="Farmer C."/>
            <person name="Delahaunty K."/>
            <person name="Markovic C."/>
            <person name="Hall O."/>
            <person name="Minx P."/>
            <person name="Tomlinson C."/>
            <person name="Mitreva M."/>
            <person name="Hou S."/>
            <person name="Chen J."/>
            <person name="Wollam A."/>
            <person name="Pepin K.H."/>
            <person name="Johnson M."/>
            <person name="Bhonagiri V."/>
            <person name="Zhang X."/>
            <person name="Suruliraj S."/>
            <person name="Warren W."/>
            <person name="Chinwalla A."/>
            <person name="Mardis E.R."/>
            <person name="Wilson R.K."/>
        </authorList>
    </citation>
    <scope>NUCLEOTIDE SEQUENCE [LARGE SCALE GENOMIC DNA]</scope>
    <source>
        <strain evidence="1 2">YIT 11816</strain>
    </source>
</reference>
<keyword evidence="2" id="KW-1185">Reference proteome</keyword>
<accession>H3KBI0</accession>
<dbReference type="Proteomes" id="UP000004956">
    <property type="component" value="Unassembled WGS sequence"/>
</dbReference>
<dbReference type="RefSeq" id="WP_008540398.1">
    <property type="nucleotide sequence ID" value="NZ_JH604843.1"/>
</dbReference>
<dbReference type="Pfam" id="PF01527">
    <property type="entry name" value="HTH_Tnp_1"/>
    <property type="match status" value="1"/>
</dbReference>
<feature type="non-terminal residue" evidence="1">
    <location>
        <position position="1"/>
    </location>
</feature>
<dbReference type="GO" id="GO:0004803">
    <property type="term" value="F:transposase activity"/>
    <property type="evidence" value="ECO:0007669"/>
    <property type="project" value="InterPro"/>
</dbReference>
<gene>
    <name evidence="1" type="ORF">HMPREF9440_00075</name>
</gene>
<dbReference type="STRING" id="762967.HMPREF9440_00075"/>
<dbReference type="PANTHER" id="PTHR33215">
    <property type="entry name" value="PROTEIN DISTAL ANTENNA"/>
    <property type="match status" value="1"/>
</dbReference>
<dbReference type="InterPro" id="IPR009057">
    <property type="entry name" value="Homeodomain-like_sf"/>
</dbReference>
<protein>
    <submittedName>
        <fullName evidence="1">Transposase</fullName>
    </submittedName>
</protein>
<dbReference type="HOGENOM" id="CLU_2404862_0_0_4"/>
<evidence type="ECO:0000313" key="1">
    <source>
        <dbReference type="EMBL" id="EHY32527.1"/>
    </source>
</evidence>
<dbReference type="InterPro" id="IPR002514">
    <property type="entry name" value="Transposase_8"/>
</dbReference>
<dbReference type="PANTHER" id="PTHR33215:SF13">
    <property type="entry name" value="PROTEIN DISTAL ANTENNA"/>
    <property type="match status" value="1"/>
</dbReference>
<dbReference type="SUPFAM" id="SSF46689">
    <property type="entry name" value="Homeodomain-like"/>
    <property type="match status" value="1"/>
</dbReference>